<dbReference type="Pfam" id="PF00126">
    <property type="entry name" value="HTH_1"/>
    <property type="match status" value="1"/>
</dbReference>
<dbReference type="SUPFAM" id="SSF53850">
    <property type="entry name" value="Periplasmic binding protein-like II"/>
    <property type="match status" value="1"/>
</dbReference>
<keyword evidence="7" id="KW-1185">Reference proteome</keyword>
<evidence type="ECO:0000313" key="7">
    <source>
        <dbReference type="Proteomes" id="UP001271769"/>
    </source>
</evidence>
<dbReference type="InterPro" id="IPR005119">
    <property type="entry name" value="LysR_subst-bd"/>
</dbReference>
<evidence type="ECO:0000256" key="2">
    <source>
        <dbReference type="ARBA" id="ARBA00023015"/>
    </source>
</evidence>
<evidence type="ECO:0000256" key="1">
    <source>
        <dbReference type="ARBA" id="ARBA00009437"/>
    </source>
</evidence>
<proteinExistence type="inferred from homology"/>
<dbReference type="Proteomes" id="UP001271769">
    <property type="component" value="Unassembled WGS sequence"/>
</dbReference>
<feature type="domain" description="HTH lysR-type" evidence="5">
    <location>
        <begin position="4"/>
        <end position="62"/>
    </location>
</feature>
<keyword evidence="4" id="KW-0804">Transcription</keyword>
<dbReference type="InterPro" id="IPR036390">
    <property type="entry name" value="WH_DNA-bd_sf"/>
</dbReference>
<evidence type="ECO:0000313" key="6">
    <source>
        <dbReference type="EMBL" id="MDY0873558.1"/>
    </source>
</evidence>
<dbReference type="Gene3D" id="1.10.10.10">
    <property type="entry name" value="Winged helix-like DNA-binding domain superfamily/Winged helix DNA-binding domain"/>
    <property type="match status" value="1"/>
</dbReference>
<organism evidence="6 7">
    <name type="scientific">Dongia rigui</name>
    <dbReference type="NCBI Taxonomy" id="940149"/>
    <lineage>
        <taxon>Bacteria</taxon>
        <taxon>Pseudomonadati</taxon>
        <taxon>Pseudomonadota</taxon>
        <taxon>Alphaproteobacteria</taxon>
        <taxon>Rhodospirillales</taxon>
        <taxon>Dongiaceae</taxon>
        <taxon>Dongia</taxon>
    </lineage>
</organism>
<dbReference type="InterPro" id="IPR036388">
    <property type="entry name" value="WH-like_DNA-bd_sf"/>
</dbReference>
<protein>
    <submittedName>
        <fullName evidence="6">LysR family transcriptional regulator</fullName>
    </submittedName>
</protein>
<reference evidence="6 7" key="1">
    <citation type="journal article" date="2013" name="Antonie Van Leeuwenhoek">
        <title>Dongia rigui sp. nov., isolated from freshwater of a large wetland in Korea.</title>
        <authorList>
            <person name="Baik K.S."/>
            <person name="Hwang Y.M."/>
            <person name="Choi J.S."/>
            <person name="Kwon J."/>
            <person name="Seong C.N."/>
        </authorList>
    </citation>
    <scope>NUCLEOTIDE SEQUENCE [LARGE SCALE GENOMIC DNA]</scope>
    <source>
        <strain evidence="6 7">04SU4-P</strain>
    </source>
</reference>
<dbReference type="InterPro" id="IPR000847">
    <property type="entry name" value="LysR_HTH_N"/>
</dbReference>
<evidence type="ECO:0000256" key="4">
    <source>
        <dbReference type="ARBA" id="ARBA00023163"/>
    </source>
</evidence>
<dbReference type="PROSITE" id="PS50931">
    <property type="entry name" value="HTH_LYSR"/>
    <property type="match status" value="1"/>
</dbReference>
<sequence length="296" mass="32272">MIPFTFRQVDYFVAIAEHGNVSAAARARHVAQPAMSMAIAQLEGLLGEKLFHRRAGHGLTLTPAGRQFLDQARGLLALAGQMAHAATHPAGPIKGRLAIACFKDLAPYTLPRLLAGFRQAHPEAVVDLYEGDFTGVREALLSGRSELALTYELGIDADIRRQVLLELPPYALLPAGHVLAKKRQVSLKALAKEPLILEDMAQSREYFMSLFWAHGLHPTVSQYTQTFEMQRGLVAHGAGIALSCTRPWGDRSYDGVPIACRPITEKLAPQRVVIADLGQGRQSPLAAAFLTFARPK</sequence>
<comment type="caution">
    <text evidence="6">The sequence shown here is derived from an EMBL/GenBank/DDBJ whole genome shotgun (WGS) entry which is preliminary data.</text>
</comment>
<keyword evidence="3" id="KW-0238">DNA-binding</keyword>
<keyword evidence="2" id="KW-0805">Transcription regulation</keyword>
<accession>A0ABU5E3S2</accession>
<dbReference type="RefSeq" id="WP_320502032.1">
    <property type="nucleotide sequence ID" value="NZ_JAXCLX010000003.1"/>
</dbReference>
<name>A0ABU5E3S2_9PROT</name>
<dbReference type="Gene3D" id="3.40.190.10">
    <property type="entry name" value="Periplasmic binding protein-like II"/>
    <property type="match status" value="2"/>
</dbReference>
<dbReference type="PANTHER" id="PTHR30346:SF0">
    <property type="entry name" value="HCA OPERON TRANSCRIPTIONAL ACTIVATOR HCAR"/>
    <property type="match status" value="1"/>
</dbReference>
<comment type="similarity">
    <text evidence="1">Belongs to the LysR transcriptional regulatory family.</text>
</comment>
<dbReference type="Pfam" id="PF03466">
    <property type="entry name" value="LysR_substrate"/>
    <property type="match status" value="1"/>
</dbReference>
<dbReference type="PANTHER" id="PTHR30346">
    <property type="entry name" value="TRANSCRIPTIONAL DUAL REGULATOR HCAR-RELATED"/>
    <property type="match status" value="1"/>
</dbReference>
<evidence type="ECO:0000256" key="3">
    <source>
        <dbReference type="ARBA" id="ARBA00023125"/>
    </source>
</evidence>
<dbReference type="SUPFAM" id="SSF46785">
    <property type="entry name" value="Winged helix' DNA-binding domain"/>
    <property type="match status" value="1"/>
</dbReference>
<dbReference type="EMBL" id="JAXCLX010000003">
    <property type="protein sequence ID" value="MDY0873558.1"/>
    <property type="molecule type" value="Genomic_DNA"/>
</dbReference>
<evidence type="ECO:0000259" key="5">
    <source>
        <dbReference type="PROSITE" id="PS50931"/>
    </source>
</evidence>
<gene>
    <name evidence="6" type="ORF">SMD31_16580</name>
</gene>
<dbReference type="PRINTS" id="PR00039">
    <property type="entry name" value="HTHLYSR"/>
</dbReference>